<accession>A0ABU0LGF4</accession>
<protein>
    <recommendedName>
        <fullName evidence="3">DUF2946 domain-containing protein</fullName>
    </recommendedName>
</protein>
<gene>
    <name evidence="1" type="ORF">QOZ94_003036</name>
</gene>
<evidence type="ECO:0000313" key="1">
    <source>
        <dbReference type="EMBL" id="MDQ0506232.1"/>
    </source>
</evidence>
<dbReference type="EMBL" id="JAUSVY010000006">
    <property type="protein sequence ID" value="MDQ0506232.1"/>
    <property type="molecule type" value="Genomic_DNA"/>
</dbReference>
<evidence type="ECO:0008006" key="3">
    <source>
        <dbReference type="Google" id="ProtNLM"/>
    </source>
</evidence>
<sequence length="113" mass="11548">MSIAIAYALLLQVVLTGFAAERMAFASSAANALCLTANSASGDGGDDGGTADHAVCCVLCAFAHLTPTLPERVFLANRSVGIASRVEVPRASVFIAGDGRREPRCSQGPPRAA</sequence>
<evidence type="ECO:0000313" key="2">
    <source>
        <dbReference type="Proteomes" id="UP001241747"/>
    </source>
</evidence>
<proteinExistence type="predicted"/>
<comment type="caution">
    <text evidence="1">The sequence shown here is derived from an EMBL/GenBank/DDBJ whole genome shotgun (WGS) entry which is preliminary data.</text>
</comment>
<reference evidence="1 2" key="1">
    <citation type="submission" date="2023-07" db="EMBL/GenBank/DDBJ databases">
        <title>Genomic Encyclopedia of Type Strains, Phase IV (KMG-IV): sequencing the most valuable type-strain genomes for metagenomic binning, comparative biology and taxonomic classification.</title>
        <authorList>
            <person name="Goeker M."/>
        </authorList>
    </citation>
    <scope>NUCLEOTIDE SEQUENCE [LARGE SCALE GENOMIC DNA]</scope>
    <source>
        <strain evidence="1 2">DSM 3770</strain>
    </source>
</reference>
<dbReference type="Pfam" id="PF11162">
    <property type="entry name" value="DUF2946"/>
    <property type="match status" value="1"/>
</dbReference>
<dbReference type="Proteomes" id="UP001241747">
    <property type="component" value="Unassembled WGS sequence"/>
</dbReference>
<dbReference type="RefSeq" id="WP_237343694.1">
    <property type="nucleotide sequence ID" value="NZ_JABWGX010000001.1"/>
</dbReference>
<dbReference type="InterPro" id="IPR021333">
    <property type="entry name" value="DUF2946"/>
</dbReference>
<name>A0ABU0LGF4_XANAG</name>
<organism evidence="1 2">
    <name type="scientific">Xanthobacter agilis</name>
    <dbReference type="NCBI Taxonomy" id="47492"/>
    <lineage>
        <taxon>Bacteria</taxon>
        <taxon>Pseudomonadati</taxon>
        <taxon>Pseudomonadota</taxon>
        <taxon>Alphaproteobacteria</taxon>
        <taxon>Hyphomicrobiales</taxon>
        <taxon>Xanthobacteraceae</taxon>
        <taxon>Xanthobacter</taxon>
    </lineage>
</organism>
<keyword evidence="2" id="KW-1185">Reference proteome</keyword>